<evidence type="ECO:0000313" key="1">
    <source>
        <dbReference type="EMBL" id="UFD97983.1"/>
    </source>
</evidence>
<proteinExistence type="predicted"/>
<dbReference type="Proteomes" id="UP000827624">
    <property type="component" value="Segment"/>
</dbReference>
<name>A0AAE8YHC5_9CAUD</name>
<keyword evidence="2" id="KW-1185">Reference proteome</keyword>
<organism evidence="1 2">
    <name type="scientific">Streptomyces phage Pablito</name>
    <dbReference type="NCBI Taxonomy" id="2894593"/>
    <lineage>
        <taxon>Viruses</taxon>
        <taxon>Duplodnaviria</taxon>
        <taxon>Heunggongvirae</taxon>
        <taxon>Uroviricota</taxon>
        <taxon>Caudoviricetes</taxon>
        <taxon>Arquatrovirinae</taxon>
        <taxon>Janusvirus</taxon>
        <taxon>Janusvirus pablito</taxon>
    </lineage>
</organism>
<evidence type="ECO:0000313" key="2">
    <source>
        <dbReference type="Proteomes" id="UP000827624"/>
    </source>
</evidence>
<accession>A0AAE8YHC5</accession>
<protein>
    <submittedName>
        <fullName evidence="1">Uncharacterized protein</fullName>
    </submittedName>
</protein>
<dbReference type="GeneID" id="77947811"/>
<reference evidence="1" key="1">
    <citation type="submission" date="2021-10" db="EMBL/GenBank/DDBJ databases">
        <title>Bacteriophage attack leads to shedding of the bacterial cell wall.</title>
        <authorList>
            <person name="Ongenae V."/>
            <person name="Claessen D."/>
            <person name="Briegel A."/>
        </authorList>
    </citation>
    <scope>NUCLEOTIDE SEQUENCE</scope>
</reference>
<sequence length="118" mass="13584">MSIDIVEFEEGNYESAEQAYTDWSILDEEGVTGIAERAAKSMADQYSQTLEYEDAYQEALIFLATRPQRARQALTKGPGALNNWIRQRIRDKFLDEQVDRSDTVSWDENQERLAGKDD</sequence>
<dbReference type="KEGG" id="vg:77947811"/>
<dbReference type="RefSeq" id="YP_010671558.1">
    <property type="nucleotide sequence ID" value="NC_070968.1"/>
</dbReference>
<dbReference type="EMBL" id="OK412919">
    <property type="protein sequence ID" value="UFD97983.1"/>
    <property type="molecule type" value="Genomic_DNA"/>
</dbReference>